<proteinExistence type="predicted"/>
<dbReference type="AlphaFoldDB" id="A0AAV7WVX1"/>
<evidence type="ECO:0000256" key="1">
    <source>
        <dbReference type="SAM" id="MobiDB-lite"/>
    </source>
</evidence>
<evidence type="ECO:0000313" key="2">
    <source>
        <dbReference type="EMBL" id="KAJ1217107.1"/>
    </source>
</evidence>
<comment type="caution">
    <text evidence="2">The sequence shown here is derived from an EMBL/GenBank/DDBJ whole genome shotgun (WGS) entry which is preliminary data.</text>
</comment>
<gene>
    <name evidence="2" type="ORF">NDU88_004702</name>
</gene>
<evidence type="ECO:0000313" key="3">
    <source>
        <dbReference type="Proteomes" id="UP001066276"/>
    </source>
</evidence>
<dbReference type="EMBL" id="JANPWB010000001">
    <property type="protein sequence ID" value="KAJ1217107.1"/>
    <property type="molecule type" value="Genomic_DNA"/>
</dbReference>
<feature type="compositionally biased region" description="Low complexity" evidence="1">
    <location>
        <begin position="31"/>
        <end position="59"/>
    </location>
</feature>
<reference evidence="2" key="1">
    <citation type="journal article" date="2022" name="bioRxiv">
        <title>Sequencing and chromosome-scale assembly of the giantPleurodeles waltlgenome.</title>
        <authorList>
            <person name="Brown T."/>
            <person name="Elewa A."/>
            <person name="Iarovenko S."/>
            <person name="Subramanian E."/>
            <person name="Araus A.J."/>
            <person name="Petzold A."/>
            <person name="Susuki M."/>
            <person name="Suzuki K.-i.T."/>
            <person name="Hayashi T."/>
            <person name="Toyoda A."/>
            <person name="Oliveira C."/>
            <person name="Osipova E."/>
            <person name="Leigh N.D."/>
            <person name="Simon A."/>
            <person name="Yun M.H."/>
        </authorList>
    </citation>
    <scope>NUCLEOTIDE SEQUENCE</scope>
    <source>
        <strain evidence="2">20211129_DDA</strain>
        <tissue evidence="2">Liver</tissue>
    </source>
</reference>
<sequence length="164" mass="17385">MSTGTGIPRDLLIHHAGLAGKLLSTHVAIRRSSNAPSRARSARGPPSGAGGSSLRRGPPQQAGERQQEFQGSRRPRVPTPVHASARSGVASLWELPSSCKVRILVEHLRNGTLSEEEDMSKLMMQTCNWCATGGPGASSSVPVHVYCSASASLLSILTLFLHNQ</sequence>
<protein>
    <submittedName>
        <fullName evidence="2">Uncharacterized protein</fullName>
    </submittedName>
</protein>
<feature type="region of interest" description="Disordered" evidence="1">
    <location>
        <begin position="31"/>
        <end position="85"/>
    </location>
</feature>
<dbReference type="Proteomes" id="UP001066276">
    <property type="component" value="Chromosome 1_1"/>
</dbReference>
<accession>A0AAV7WVX1</accession>
<name>A0AAV7WVX1_PLEWA</name>
<keyword evidence="3" id="KW-1185">Reference proteome</keyword>
<organism evidence="2 3">
    <name type="scientific">Pleurodeles waltl</name>
    <name type="common">Iberian ribbed newt</name>
    <dbReference type="NCBI Taxonomy" id="8319"/>
    <lineage>
        <taxon>Eukaryota</taxon>
        <taxon>Metazoa</taxon>
        <taxon>Chordata</taxon>
        <taxon>Craniata</taxon>
        <taxon>Vertebrata</taxon>
        <taxon>Euteleostomi</taxon>
        <taxon>Amphibia</taxon>
        <taxon>Batrachia</taxon>
        <taxon>Caudata</taxon>
        <taxon>Salamandroidea</taxon>
        <taxon>Salamandridae</taxon>
        <taxon>Pleurodelinae</taxon>
        <taxon>Pleurodeles</taxon>
    </lineage>
</organism>